<dbReference type="Gene3D" id="3.30.450.40">
    <property type="match status" value="1"/>
</dbReference>
<keyword evidence="1" id="KW-0678">Repressor</keyword>
<dbReference type="GO" id="GO:0045892">
    <property type="term" value="P:negative regulation of DNA-templated transcription"/>
    <property type="evidence" value="ECO:0007669"/>
    <property type="project" value="TreeGrafter"/>
</dbReference>
<keyword evidence="4" id="KW-0804">Transcription</keyword>
<name>A0A381RAV1_9ZZZZ</name>
<dbReference type="Gene3D" id="1.10.10.10">
    <property type="entry name" value="Winged helix-like DNA-binding domain superfamily/Winged helix DNA-binding domain"/>
    <property type="match status" value="1"/>
</dbReference>
<dbReference type="InterPro" id="IPR021153">
    <property type="entry name" value="HrcA_C"/>
</dbReference>
<dbReference type="GO" id="GO:0003677">
    <property type="term" value="F:DNA binding"/>
    <property type="evidence" value="ECO:0007669"/>
    <property type="project" value="InterPro"/>
</dbReference>
<feature type="domain" description="Heat-inducible transcription repressor HrcA C-terminal" evidence="5">
    <location>
        <begin position="103"/>
        <end position="314"/>
    </location>
</feature>
<keyword evidence="2" id="KW-0805">Transcription regulation</keyword>
<proteinExistence type="inferred from homology"/>
<dbReference type="SUPFAM" id="SSF46785">
    <property type="entry name" value="Winged helix' DNA-binding domain"/>
    <property type="match status" value="1"/>
</dbReference>
<accession>A0A381RAV1</accession>
<gene>
    <name evidence="6" type="ORF">METZ01_LOCUS41188</name>
</gene>
<protein>
    <recommendedName>
        <fullName evidence="5">Heat-inducible transcription repressor HrcA C-terminal domain-containing protein</fullName>
    </recommendedName>
</protein>
<reference evidence="6" key="1">
    <citation type="submission" date="2018-05" db="EMBL/GenBank/DDBJ databases">
        <authorList>
            <person name="Lanie J.A."/>
            <person name="Ng W.-L."/>
            <person name="Kazmierczak K.M."/>
            <person name="Andrzejewski T.M."/>
            <person name="Davidsen T.M."/>
            <person name="Wayne K.J."/>
            <person name="Tettelin H."/>
            <person name="Glass J.I."/>
            <person name="Rusch D."/>
            <person name="Podicherti R."/>
            <person name="Tsui H.-C.T."/>
            <person name="Winkler M.E."/>
        </authorList>
    </citation>
    <scope>NUCLEOTIDE SEQUENCE</scope>
</reference>
<dbReference type="HAMAP" id="MF_00081">
    <property type="entry name" value="HrcA"/>
    <property type="match status" value="1"/>
</dbReference>
<feature type="non-terminal residue" evidence="6">
    <location>
        <position position="1"/>
    </location>
</feature>
<dbReference type="PIRSF" id="PIRSF005485">
    <property type="entry name" value="HrcA"/>
    <property type="match status" value="1"/>
</dbReference>
<dbReference type="SUPFAM" id="SSF55781">
    <property type="entry name" value="GAF domain-like"/>
    <property type="match status" value="1"/>
</dbReference>
<evidence type="ECO:0000256" key="4">
    <source>
        <dbReference type="ARBA" id="ARBA00023163"/>
    </source>
</evidence>
<dbReference type="PANTHER" id="PTHR34824:SF1">
    <property type="entry name" value="HEAT-INDUCIBLE TRANSCRIPTION REPRESSOR HRCA"/>
    <property type="match status" value="1"/>
</dbReference>
<evidence type="ECO:0000259" key="5">
    <source>
        <dbReference type="Pfam" id="PF01628"/>
    </source>
</evidence>
<dbReference type="InterPro" id="IPR023120">
    <property type="entry name" value="WHTH_transcript_rep_HrcA_IDD"/>
</dbReference>
<dbReference type="Gene3D" id="3.30.390.60">
    <property type="entry name" value="Heat-inducible transcription repressor hrca homolog, domain 3"/>
    <property type="match status" value="1"/>
</dbReference>
<evidence type="ECO:0000313" key="6">
    <source>
        <dbReference type="EMBL" id="SUZ88334.1"/>
    </source>
</evidence>
<dbReference type="Pfam" id="PF01628">
    <property type="entry name" value="HrcA"/>
    <property type="match status" value="1"/>
</dbReference>
<dbReference type="AlphaFoldDB" id="A0A381RAV1"/>
<dbReference type="PANTHER" id="PTHR34824">
    <property type="entry name" value="HEAT-INDUCIBLE TRANSCRIPTION REPRESSOR HRCA"/>
    <property type="match status" value="1"/>
</dbReference>
<evidence type="ECO:0000256" key="2">
    <source>
        <dbReference type="ARBA" id="ARBA00023015"/>
    </source>
</evidence>
<dbReference type="InterPro" id="IPR029016">
    <property type="entry name" value="GAF-like_dom_sf"/>
</dbReference>
<evidence type="ECO:0000256" key="1">
    <source>
        <dbReference type="ARBA" id="ARBA00022491"/>
    </source>
</evidence>
<dbReference type="InterPro" id="IPR002571">
    <property type="entry name" value="HrcA"/>
</dbReference>
<dbReference type="InterPro" id="IPR036388">
    <property type="entry name" value="WH-like_DNA-bd_sf"/>
</dbReference>
<dbReference type="InterPro" id="IPR036390">
    <property type="entry name" value="WH_DNA-bd_sf"/>
</dbReference>
<dbReference type="NCBIfam" id="TIGR00331">
    <property type="entry name" value="hrcA"/>
    <property type="match status" value="1"/>
</dbReference>
<keyword evidence="3" id="KW-0346">Stress response</keyword>
<sequence>VDERKAAVLRAVVESFIDTAQPVGSRAVSDLSDLDVSAATIRNEMASLEADGYLAQPHTSAGRVPTDAGYRYFVDRLGPGHLGEAETRQISSFFRHAQGQIEQRLADTTRLLSQLTAYAAVVVGPSHDPATVRSAQLVDLGANRLLLVIVTSSGSIDRSMIELVPGAEVNPSHIAAASAALNGALVGTYLGSIPTVEPTGQFEVDDLVATTLAALTPLSHQTGELYVGGAANMAGQFDAVSTVKSVLAVLEEQLLVVSLLGDLVERGLTVAIGTETGVAPLSQCAVVVAPYKVDGEQIGSIGLLGPTRMDYPKALAAVHVVSSQLGESLGEPHED</sequence>
<evidence type="ECO:0000256" key="3">
    <source>
        <dbReference type="ARBA" id="ARBA00023016"/>
    </source>
</evidence>
<organism evidence="6">
    <name type="scientific">marine metagenome</name>
    <dbReference type="NCBI Taxonomy" id="408172"/>
    <lineage>
        <taxon>unclassified sequences</taxon>
        <taxon>metagenomes</taxon>
        <taxon>ecological metagenomes</taxon>
    </lineage>
</organism>
<dbReference type="EMBL" id="UINC01001765">
    <property type="protein sequence ID" value="SUZ88334.1"/>
    <property type="molecule type" value="Genomic_DNA"/>
</dbReference>